<comment type="caution">
    <text evidence="2">The sequence shown here is derived from an EMBL/GenBank/DDBJ whole genome shotgun (WGS) entry which is preliminary data.</text>
</comment>
<feature type="transmembrane region" description="Helical" evidence="1">
    <location>
        <begin position="115"/>
        <end position="136"/>
    </location>
</feature>
<sequence length="521" mass="57986">MDETASDIERQDESVLFHWTRWFWIDGPVSRYEYVVLGFGLALLKYLIELSVFVILTGRFFTPLNFLNPWLNSKAGVLDAYPAVAMGWLLFTLPFVAIAVSMSVRRAADAGWSPWWGLSMLVPIVNFAFMAILSIAPGRDRALDAIADEERAQVSTAFAPPAISDHPNDAFTRRLSEREPDQPAAAMAAIGIGCAVQVIVGLLSVWVFREYGFVLFFTTPIIAGAISGAVYNRHCAFGLGGLFGLIALMNIASFALMLGVGLDGAICLLMAFPLLWPLSFFGGLAGRAISVARLRYRDERRGMIGTMLLLPLAILLEPFDDHRVLHRVDTTVVINAPADRVWEQVIAFPEITERPAWFFRLGIAAPIRARIDGEGVGACRYCEFTTGPFVEPITVWLPPSPSSKAGRLAFDVAEQPQPMREWTPFSGLHPPHLEDGFVSRRGQFLLEPMPGNRTRLTGTTWYDIDVRPRLYWQAWAAPTIHAIHCRVLDHIKRGCEERSMELIPAVLERSRSETGELSNAR</sequence>
<gene>
    <name evidence="2" type="ORF">CA85_05210</name>
</gene>
<keyword evidence="1" id="KW-0472">Membrane</keyword>
<dbReference type="InterPro" id="IPR008523">
    <property type="entry name" value="DUF805"/>
</dbReference>
<feature type="transmembrane region" description="Helical" evidence="1">
    <location>
        <begin position="34"/>
        <end position="56"/>
    </location>
</feature>
<keyword evidence="1" id="KW-1133">Transmembrane helix</keyword>
<dbReference type="SUPFAM" id="SSF55961">
    <property type="entry name" value="Bet v1-like"/>
    <property type="match status" value="1"/>
</dbReference>
<dbReference type="RefSeq" id="WP_146389689.1">
    <property type="nucleotide sequence ID" value="NZ_SJPK01000001.1"/>
</dbReference>
<feature type="transmembrane region" description="Helical" evidence="1">
    <location>
        <begin position="77"/>
        <end position="103"/>
    </location>
</feature>
<dbReference type="EMBL" id="SJPK01000001">
    <property type="protein sequence ID" value="TWT75232.1"/>
    <property type="molecule type" value="Genomic_DNA"/>
</dbReference>
<keyword evidence="1" id="KW-0812">Transmembrane</keyword>
<proteinExistence type="predicted"/>
<accession>A0A5C5YK49</accession>
<dbReference type="AlphaFoldDB" id="A0A5C5YK49"/>
<dbReference type="GO" id="GO:0016020">
    <property type="term" value="C:membrane"/>
    <property type="evidence" value="ECO:0007669"/>
    <property type="project" value="InterPro"/>
</dbReference>
<name>A0A5C5YK49_9BACT</name>
<evidence type="ECO:0000313" key="3">
    <source>
        <dbReference type="Proteomes" id="UP000318053"/>
    </source>
</evidence>
<feature type="transmembrane region" description="Helical" evidence="1">
    <location>
        <begin position="184"/>
        <end position="207"/>
    </location>
</feature>
<dbReference type="Pfam" id="PF05656">
    <property type="entry name" value="DUF805"/>
    <property type="match status" value="1"/>
</dbReference>
<dbReference type="OrthoDB" id="315686at2"/>
<organism evidence="2 3">
    <name type="scientific">Allorhodopirellula solitaria</name>
    <dbReference type="NCBI Taxonomy" id="2527987"/>
    <lineage>
        <taxon>Bacteria</taxon>
        <taxon>Pseudomonadati</taxon>
        <taxon>Planctomycetota</taxon>
        <taxon>Planctomycetia</taxon>
        <taxon>Pirellulales</taxon>
        <taxon>Pirellulaceae</taxon>
        <taxon>Allorhodopirellula</taxon>
    </lineage>
</organism>
<protein>
    <recommendedName>
        <fullName evidence="4">Polyketide cyclase / dehydrase and lipid transport</fullName>
    </recommendedName>
</protein>
<dbReference type="Proteomes" id="UP000318053">
    <property type="component" value="Unassembled WGS sequence"/>
</dbReference>
<feature type="transmembrane region" description="Helical" evidence="1">
    <location>
        <begin position="268"/>
        <end position="290"/>
    </location>
</feature>
<feature type="transmembrane region" description="Helical" evidence="1">
    <location>
        <begin position="213"/>
        <end position="232"/>
    </location>
</feature>
<evidence type="ECO:0000256" key="1">
    <source>
        <dbReference type="SAM" id="Phobius"/>
    </source>
</evidence>
<reference evidence="2 3" key="1">
    <citation type="submission" date="2019-02" db="EMBL/GenBank/DDBJ databases">
        <title>Deep-cultivation of Planctomycetes and their phenomic and genomic characterization uncovers novel biology.</title>
        <authorList>
            <person name="Wiegand S."/>
            <person name="Jogler M."/>
            <person name="Boedeker C."/>
            <person name="Pinto D."/>
            <person name="Vollmers J."/>
            <person name="Rivas-Marin E."/>
            <person name="Kohn T."/>
            <person name="Peeters S.H."/>
            <person name="Heuer A."/>
            <person name="Rast P."/>
            <person name="Oberbeckmann S."/>
            <person name="Bunk B."/>
            <person name="Jeske O."/>
            <person name="Meyerdierks A."/>
            <person name="Storesund J.E."/>
            <person name="Kallscheuer N."/>
            <person name="Luecker S."/>
            <person name="Lage O.M."/>
            <person name="Pohl T."/>
            <person name="Merkel B.J."/>
            <person name="Hornburger P."/>
            <person name="Mueller R.-W."/>
            <person name="Bruemmer F."/>
            <person name="Labrenz M."/>
            <person name="Spormann A.M."/>
            <person name="Op Den Camp H."/>
            <person name="Overmann J."/>
            <person name="Amann R."/>
            <person name="Jetten M.S.M."/>
            <person name="Mascher T."/>
            <person name="Medema M.H."/>
            <person name="Devos D.P."/>
            <person name="Kaster A.-K."/>
            <person name="Ovreas L."/>
            <person name="Rohde M."/>
            <person name="Galperin M.Y."/>
            <person name="Jogler C."/>
        </authorList>
    </citation>
    <scope>NUCLEOTIDE SEQUENCE [LARGE SCALE GENOMIC DNA]</scope>
    <source>
        <strain evidence="2 3">CA85</strain>
    </source>
</reference>
<evidence type="ECO:0008006" key="4">
    <source>
        <dbReference type="Google" id="ProtNLM"/>
    </source>
</evidence>
<feature type="transmembrane region" description="Helical" evidence="1">
    <location>
        <begin position="239"/>
        <end position="262"/>
    </location>
</feature>
<keyword evidence="3" id="KW-1185">Reference proteome</keyword>
<evidence type="ECO:0000313" key="2">
    <source>
        <dbReference type="EMBL" id="TWT75232.1"/>
    </source>
</evidence>